<accession>A0A918VQB0</accession>
<dbReference type="InterPro" id="IPR023187">
    <property type="entry name" value="Tscrpt_reg_MarR-type_CS"/>
</dbReference>
<dbReference type="EMBL" id="BMXA01000004">
    <property type="protein sequence ID" value="GHA13877.1"/>
    <property type="molecule type" value="Genomic_DNA"/>
</dbReference>
<dbReference type="RefSeq" id="WP_189401624.1">
    <property type="nucleotide sequence ID" value="NZ_BMXA01000004.1"/>
</dbReference>
<evidence type="ECO:0000256" key="3">
    <source>
        <dbReference type="ARBA" id="ARBA00023163"/>
    </source>
</evidence>
<sequence length="144" mass="15978">MADISAIESVRCLAHAVKKHLAIQLEIQALGLVPMQVRVMKIVHRRSHCTALDVASVIQRDKAQITRLISGLIDLGLIEKVPNPQDKRSQFLLLTPTGEKMQASLSKLTSRVEHSMTAGIAEGDMHTFFVVAQQMLKNLEQSQE</sequence>
<name>A0A918VQB0_9GAMM</name>
<dbReference type="AlphaFoldDB" id="A0A918VQB0"/>
<keyword evidence="1" id="KW-0805">Transcription regulation</keyword>
<reference evidence="5" key="1">
    <citation type="journal article" date="2014" name="Int. J. Syst. Evol. Microbiol.">
        <title>Complete genome sequence of Corynebacterium casei LMG S-19264T (=DSM 44701T), isolated from a smear-ripened cheese.</title>
        <authorList>
            <consortium name="US DOE Joint Genome Institute (JGI-PGF)"/>
            <person name="Walter F."/>
            <person name="Albersmeier A."/>
            <person name="Kalinowski J."/>
            <person name="Ruckert C."/>
        </authorList>
    </citation>
    <scope>NUCLEOTIDE SEQUENCE</scope>
    <source>
        <strain evidence="5">KCTC 12711</strain>
    </source>
</reference>
<keyword evidence="2" id="KW-0238">DNA-binding</keyword>
<dbReference type="PANTHER" id="PTHR42756:SF1">
    <property type="entry name" value="TRANSCRIPTIONAL REPRESSOR OF EMRAB OPERON"/>
    <property type="match status" value="1"/>
</dbReference>
<proteinExistence type="predicted"/>
<comment type="caution">
    <text evidence="5">The sequence shown here is derived from an EMBL/GenBank/DDBJ whole genome shotgun (WGS) entry which is preliminary data.</text>
</comment>
<evidence type="ECO:0000259" key="4">
    <source>
        <dbReference type="PROSITE" id="PS50995"/>
    </source>
</evidence>
<dbReference type="InterPro" id="IPR036390">
    <property type="entry name" value="WH_DNA-bd_sf"/>
</dbReference>
<dbReference type="Pfam" id="PF01047">
    <property type="entry name" value="MarR"/>
    <property type="match status" value="1"/>
</dbReference>
<organism evidence="5 6">
    <name type="scientific">Arenicella chitinivorans</name>
    <dbReference type="NCBI Taxonomy" id="1329800"/>
    <lineage>
        <taxon>Bacteria</taxon>
        <taxon>Pseudomonadati</taxon>
        <taxon>Pseudomonadota</taxon>
        <taxon>Gammaproteobacteria</taxon>
        <taxon>Arenicellales</taxon>
        <taxon>Arenicellaceae</taxon>
        <taxon>Arenicella</taxon>
    </lineage>
</organism>
<dbReference type="SUPFAM" id="SSF46785">
    <property type="entry name" value="Winged helix' DNA-binding domain"/>
    <property type="match status" value="1"/>
</dbReference>
<protein>
    <submittedName>
        <fullName evidence="5">MarR family transcriptional regulator</fullName>
    </submittedName>
</protein>
<dbReference type="PROSITE" id="PS01117">
    <property type="entry name" value="HTH_MARR_1"/>
    <property type="match status" value="1"/>
</dbReference>
<evidence type="ECO:0000313" key="5">
    <source>
        <dbReference type="EMBL" id="GHA13877.1"/>
    </source>
</evidence>
<evidence type="ECO:0000256" key="2">
    <source>
        <dbReference type="ARBA" id="ARBA00023125"/>
    </source>
</evidence>
<evidence type="ECO:0000256" key="1">
    <source>
        <dbReference type="ARBA" id="ARBA00023015"/>
    </source>
</evidence>
<dbReference type="Gene3D" id="1.10.10.10">
    <property type="entry name" value="Winged helix-like DNA-binding domain superfamily/Winged helix DNA-binding domain"/>
    <property type="match status" value="1"/>
</dbReference>
<dbReference type="Proteomes" id="UP000614811">
    <property type="component" value="Unassembled WGS sequence"/>
</dbReference>
<evidence type="ECO:0000313" key="6">
    <source>
        <dbReference type="Proteomes" id="UP000614811"/>
    </source>
</evidence>
<dbReference type="GO" id="GO:0003700">
    <property type="term" value="F:DNA-binding transcription factor activity"/>
    <property type="evidence" value="ECO:0007669"/>
    <property type="project" value="InterPro"/>
</dbReference>
<dbReference type="PROSITE" id="PS50995">
    <property type="entry name" value="HTH_MARR_2"/>
    <property type="match status" value="1"/>
</dbReference>
<dbReference type="InterPro" id="IPR000835">
    <property type="entry name" value="HTH_MarR-typ"/>
</dbReference>
<feature type="domain" description="HTH marR-type" evidence="4">
    <location>
        <begin position="6"/>
        <end position="137"/>
    </location>
</feature>
<keyword evidence="6" id="KW-1185">Reference proteome</keyword>
<reference evidence="5" key="2">
    <citation type="submission" date="2020-09" db="EMBL/GenBank/DDBJ databases">
        <authorList>
            <person name="Sun Q."/>
            <person name="Kim S."/>
        </authorList>
    </citation>
    <scope>NUCLEOTIDE SEQUENCE</scope>
    <source>
        <strain evidence="5">KCTC 12711</strain>
    </source>
</reference>
<dbReference type="PANTHER" id="PTHR42756">
    <property type="entry name" value="TRANSCRIPTIONAL REGULATOR, MARR"/>
    <property type="match status" value="1"/>
</dbReference>
<keyword evidence="3" id="KW-0804">Transcription</keyword>
<gene>
    <name evidence="5" type="ORF">GCM10008090_24560</name>
</gene>
<dbReference type="InterPro" id="IPR036388">
    <property type="entry name" value="WH-like_DNA-bd_sf"/>
</dbReference>
<dbReference type="GO" id="GO:0003677">
    <property type="term" value="F:DNA binding"/>
    <property type="evidence" value="ECO:0007669"/>
    <property type="project" value="UniProtKB-KW"/>
</dbReference>
<dbReference type="SMART" id="SM00347">
    <property type="entry name" value="HTH_MARR"/>
    <property type="match status" value="1"/>
</dbReference>